<dbReference type="SUPFAM" id="SSF54786">
    <property type="entry name" value="YcfA/nrd intein domain"/>
    <property type="match status" value="1"/>
</dbReference>
<dbReference type="PANTHER" id="PTHR34873:SF3">
    <property type="entry name" value="ADDICTION MODULE TOXIN, HICA FAMILY"/>
    <property type="match status" value="1"/>
</dbReference>
<dbReference type="InterPro" id="IPR038570">
    <property type="entry name" value="HicA_sf"/>
</dbReference>
<evidence type="ECO:0008006" key="10">
    <source>
        <dbReference type="Google" id="ProtNLM"/>
    </source>
</evidence>
<evidence type="ECO:0000256" key="2">
    <source>
        <dbReference type="ARBA" id="ARBA00022649"/>
    </source>
</evidence>
<gene>
    <name evidence="8" type="ORF">A2569_02210</name>
</gene>
<evidence type="ECO:0000256" key="1">
    <source>
        <dbReference type="ARBA" id="ARBA00006620"/>
    </source>
</evidence>
<keyword evidence="5" id="KW-0378">Hydrolase</keyword>
<comment type="similarity">
    <text evidence="1">Belongs to the HicA mRNA interferase family.</text>
</comment>
<protein>
    <recommendedName>
        <fullName evidence="10">Addiction module toxin, HicA family</fullName>
    </recommendedName>
</protein>
<evidence type="ECO:0000256" key="3">
    <source>
        <dbReference type="ARBA" id="ARBA00022722"/>
    </source>
</evidence>
<dbReference type="Gene3D" id="3.30.920.30">
    <property type="entry name" value="Hypothetical protein"/>
    <property type="match status" value="1"/>
</dbReference>
<dbReference type="GO" id="GO:0004519">
    <property type="term" value="F:endonuclease activity"/>
    <property type="evidence" value="ECO:0007669"/>
    <property type="project" value="UniProtKB-KW"/>
</dbReference>
<dbReference type="GO" id="GO:0016787">
    <property type="term" value="F:hydrolase activity"/>
    <property type="evidence" value="ECO:0007669"/>
    <property type="project" value="UniProtKB-KW"/>
</dbReference>
<accession>A0A1G2QKZ0</accession>
<dbReference type="Proteomes" id="UP000177090">
    <property type="component" value="Unassembled WGS sequence"/>
</dbReference>
<keyword evidence="3" id="KW-0540">Nuclease</keyword>
<dbReference type="STRING" id="1802440.A2569_02210"/>
<reference evidence="8 9" key="1">
    <citation type="journal article" date="2016" name="Nat. Commun.">
        <title>Thousands of microbial genomes shed light on interconnected biogeochemical processes in an aquifer system.</title>
        <authorList>
            <person name="Anantharaman K."/>
            <person name="Brown C.T."/>
            <person name="Hug L.A."/>
            <person name="Sharon I."/>
            <person name="Castelle C.J."/>
            <person name="Probst A.J."/>
            <person name="Thomas B.C."/>
            <person name="Singh A."/>
            <person name="Wilkins M.J."/>
            <person name="Karaoz U."/>
            <person name="Brodie E.L."/>
            <person name="Williams K.H."/>
            <person name="Hubbard S.S."/>
            <person name="Banfield J.F."/>
        </authorList>
    </citation>
    <scope>NUCLEOTIDE SEQUENCE [LARGE SCALE GENOMIC DNA]</scope>
</reference>
<evidence type="ECO:0000256" key="5">
    <source>
        <dbReference type="ARBA" id="ARBA00022801"/>
    </source>
</evidence>
<dbReference type="Pfam" id="PF07927">
    <property type="entry name" value="HicA_toxin"/>
    <property type="match status" value="1"/>
</dbReference>
<dbReference type="GO" id="GO:0003729">
    <property type="term" value="F:mRNA binding"/>
    <property type="evidence" value="ECO:0007669"/>
    <property type="project" value="InterPro"/>
</dbReference>
<keyword evidence="4" id="KW-0255">Endonuclease</keyword>
<keyword evidence="6" id="KW-0694">RNA-binding</keyword>
<evidence type="ECO:0000256" key="4">
    <source>
        <dbReference type="ARBA" id="ARBA00022759"/>
    </source>
</evidence>
<organism evidence="8 9">
    <name type="scientific">Candidatus Vogelbacteria bacterium RIFOXYD1_FULL_51_18</name>
    <dbReference type="NCBI Taxonomy" id="1802440"/>
    <lineage>
        <taxon>Bacteria</taxon>
        <taxon>Candidatus Vogeliibacteriota</taxon>
    </lineage>
</organism>
<keyword evidence="2" id="KW-1277">Toxin-antitoxin system</keyword>
<dbReference type="AlphaFoldDB" id="A0A1G2QKZ0"/>
<proteinExistence type="inferred from homology"/>
<evidence type="ECO:0000256" key="6">
    <source>
        <dbReference type="ARBA" id="ARBA00022884"/>
    </source>
</evidence>
<evidence type="ECO:0000313" key="8">
    <source>
        <dbReference type="EMBL" id="OHA61128.1"/>
    </source>
</evidence>
<dbReference type="EMBL" id="MHTL01000004">
    <property type="protein sequence ID" value="OHA61128.1"/>
    <property type="molecule type" value="Genomic_DNA"/>
</dbReference>
<comment type="caution">
    <text evidence="8">The sequence shown here is derived from an EMBL/GenBank/DDBJ whole genome shotgun (WGS) entry which is preliminary data.</text>
</comment>
<evidence type="ECO:0000313" key="9">
    <source>
        <dbReference type="Proteomes" id="UP000177090"/>
    </source>
</evidence>
<dbReference type="PANTHER" id="PTHR34873">
    <property type="entry name" value="SSR1766 PROTEIN"/>
    <property type="match status" value="1"/>
</dbReference>
<keyword evidence="7" id="KW-0346">Stress response</keyword>
<dbReference type="InterPro" id="IPR012933">
    <property type="entry name" value="HicA_mRNA_interferase"/>
</dbReference>
<evidence type="ECO:0000256" key="7">
    <source>
        <dbReference type="ARBA" id="ARBA00023016"/>
    </source>
</evidence>
<sequence length="74" mass="8276">MPKSLAISGKKLIQILGRCGFMVKRSSSSHFLLEHVDGRITTIPLHANRDLPKGTLKAILRDIKITNDQLQKLL</sequence>
<name>A0A1G2QKZ0_9BACT</name>